<evidence type="ECO:0000313" key="2">
    <source>
        <dbReference type="EMBL" id="CAD8669538.1"/>
    </source>
</evidence>
<gene>
    <name evidence="2" type="ORF">POBO1169_LOCUS10041</name>
</gene>
<dbReference type="AlphaFoldDB" id="A0A7S0WJM0"/>
<proteinExistence type="predicted"/>
<feature type="domain" description="Peptidoglycan binding-like" evidence="1">
    <location>
        <begin position="4"/>
        <end position="49"/>
    </location>
</feature>
<dbReference type="EMBL" id="HBFA01019625">
    <property type="protein sequence ID" value="CAD8669538.1"/>
    <property type="molecule type" value="Transcribed_RNA"/>
</dbReference>
<organism evidence="2">
    <name type="scientific">Pyramimonas obovata</name>
    <dbReference type="NCBI Taxonomy" id="1411642"/>
    <lineage>
        <taxon>Eukaryota</taxon>
        <taxon>Viridiplantae</taxon>
        <taxon>Chlorophyta</taxon>
        <taxon>Pyramimonadophyceae</taxon>
        <taxon>Pyramimonadales</taxon>
        <taxon>Pyramimonadaceae</taxon>
        <taxon>Pyramimonas</taxon>
        <taxon>Pyramimonas incertae sedis</taxon>
    </lineage>
</organism>
<dbReference type="Pfam" id="PF01471">
    <property type="entry name" value="PG_binding_1"/>
    <property type="match status" value="1"/>
</dbReference>
<dbReference type="Gene3D" id="1.10.101.10">
    <property type="entry name" value="PGBD-like superfamily/PGBD"/>
    <property type="match status" value="1"/>
</dbReference>
<dbReference type="InterPro" id="IPR036365">
    <property type="entry name" value="PGBD-like_sf"/>
</dbReference>
<evidence type="ECO:0000259" key="1">
    <source>
        <dbReference type="Pfam" id="PF01471"/>
    </source>
</evidence>
<dbReference type="InterPro" id="IPR036366">
    <property type="entry name" value="PGBDSf"/>
</dbReference>
<name>A0A7S0WJM0_9CHLO</name>
<sequence>MATHGYYVDEDDGKYWYFGQMTSNAVQYFQAGVFLPETGIVDPNTWKALLEEGEFEQGPEVLEKYSGGEYAEDLSEDLNEDRVWLMGEERWSYVDATQSQTHRKVGRPYQAP</sequence>
<reference evidence="2" key="1">
    <citation type="submission" date="2021-01" db="EMBL/GenBank/DDBJ databases">
        <authorList>
            <person name="Corre E."/>
            <person name="Pelletier E."/>
            <person name="Niang G."/>
            <person name="Scheremetjew M."/>
            <person name="Finn R."/>
            <person name="Kale V."/>
            <person name="Holt S."/>
            <person name="Cochrane G."/>
            <person name="Meng A."/>
            <person name="Brown T."/>
            <person name="Cohen L."/>
        </authorList>
    </citation>
    <scope>NUCLEOTIDE SEQUENCE</scope>
    <source>
        <strain evidence="2">CCMP722</strain>
    </source>
</reference>
<dbReference type="InterPro" id="IPR002477">
    <property type="entry name" value="Peptidoglycan-bd-like"/>
</dbReference>
<dbReference type="SUPFAM" id="SSF47090">
    <property type="entry name" value="PGBD-like"/>
    <property type="match status" value="1"/>
</dbReference>
<protein>
    <recommendedName>
        <fullName evidence="1">Peptidoglycan binding-like domain-containing protein</fullName>
    </recommendedName>
</protein>
<accession>A0A7S0WJM0</accession>